<dbReference type="PROSITE" id="PS50927">
    <property type="entry name" value="BULB_LECTIN"/>
    <property type="match status" value="1"/>
</dbReference>
<keyword evidence="14" id="KW-1185">Reference proteome</keyword>
<dbReference type="Pfam" id="PF08276">
    <property type="entry name" value="PAN_2"/>
    <property type="match status" value="1"/>
</dbReference>
<dbReference type="SMART" id="SM00473">
    <property type="entry name" value="PAN_AP"/>
    <property type="match status" value="1"/>
</dbReference>
<dbReference type="InterPro" id="IPR036426">
    <property type="entry name" value="Bulb-type_lectin_dom_sf"/>
</dbReference>
<evidence type="ECO:0000313" key="13">
    <source>
        <dbReference type="EMBL" id="CAI9279828.1"/>
    </source>
</evidence>
<dbReference type="InterPro" id="IPR000858">
    <property type="entry name" value="S_locus_glycoprot_dom"/>
</dbReference>
<dbReference type="GO" id="GO:0004674">
    <property type="term" value="F:protein serine/threonine kinase activity"/>
    <property type="evidence" value="ECO:0007669"/>
    <property type="project" value="UniProtKB-EC"/>
</dbReference>
<dbReference type="AlphaFoldDB" id="A0AA35YTN6"/>
<evidence type="ECO:0000256" key="6">
    <source>
        <dbReference type="ARBA" id="ARBA00047899"/>
    </source>
</evidence>
<evidence type="ECO:0000256" key="7">
    <source>
        <dbReference type="ARBA" id="ARBA00048679"/>
    </source>
</evidence>
<dbReference type="Pfam" id="PF00954">
    <property type="entry name" value="S_locus_glycop"/>
    <property type="match status" value="1"/>
</dbReference>
<comment type="catalytic activity">
    <reaction evidence="7">
        <text>L-seryl-[protein] + ATP = O-phospho-L-seryl-[protein] + ADP + H(+)</text>
        <dbReference type="Rhea" id="RHEA:17989"/>
        <dbReference type="Rhea" id="RHEA-COMP:9863"/>
        <dbReference type="Rhea" id="RHEA-COMP:11604"/>
        <dbReference type="ChEBI" id="CHEBI:15378"/>
        <dbReference type="ChEBI" id="CHEBI:29999"/>
        <dbReference type="ChEBI" id="CHEBI:30616"/>
        <dbReference type="ChEBI" id="CHEBI:83421"/>
        <dbReference type="ChEBI" id="CHEBI:456216"/>
        <dbReference type="EC" id="2.7.11.1"/>
    </reaction>
</comment>
<organism evidence="13 14">
    <name type="scientific">Lactuca saligna</name>
    <name type="common">Willowleaf lettuce</name>
    <dbReference type="NCBI Taxonomy" id="75948"/>
    <lineage>
        <taxon>Eukaryota</taxon>
        <taxon>Viridiplantae</taxon>
        <taxon>Streptophyta</taxon>
        <taxon>Embryophyta</taxon>
        <taxon>Tracheophyta</taxon>
        <taxon>Spermatophyta</taxon>
        <taxon>Magnoliopsida</taxon>
        <taxon>eudicotyledons</taxon>
        <taxon>Gunneridae</taxon>
        <taxon>Pentapetalae</taxon>
        <taxon>asterids</taxon>
        <taxon>campanulids</taxon>
        <taxon>Asterales</taxon>
        <taxon>Asteraceae</taxon>
        <taxon>Cichorioideae</taxon>
        <taxon>Cichorieae</taxon>
        <taxon>Lactucinae</taxon>
        <taxon>Lactuca</taxon>
    </lineage>
</organism>
<dbReference type="Pfam" id="PF01453">
    <property type="entry name" value="B_lectin"/>
    <property type="match status" value="1"/>
</dbReference>
<reference evidence="13" key="1">
    <citation type="submission" date="2023-04" db="EMBL/GenBank/DDBJ databases">
        <authorList>
            <person name="Vijverberg K."/>
            <person name="Xiong W."/>
            <person name="Schranz E."/>
        </authorList>
    </citation>
    <scope>NUCLEOTIDE SEQUENCE</scope>
</reference>
<evidence type="ECO:0000256" key="8">
    <source>
        <dbReference type="PROSITE-ProRule" id="PRU00076"/>
    </source>
</evidence>
<dbReference type="PROSITE" id="PS50026">
    <property type="entry name" value="EGF_3"/>
    <property type="match status" value="1"/>
</dbReference>
<keyword evidence="8" id="KW-0245">EGF-like domain</keyword>
<keyword evidence="5" id="KW-0325">Glycoprotein</keyword>
<dbReference type="PIRSF" id="PIRSF002686">
    <property type="entry name" value="SLG"/>
    <property type="match status" value="1"/>
</dbReference>
<evidence type="ECO:0000259" key="11">
    <source>
        <dbReference type="PROSITE" id="PS50927"/>
    </source>
</evidence>
<evidence type="ECO:0000256" key="2">
    <source>
        <dbReference type="ARBA" id="ARBA00012513"/>
    </source>
</evidence>
<comment type="catalytic activity">
    <reaction evidence="6">
        <text>L-threonyl-[protein] + ATP = O-phospho-L-threonyl-[protein] + ADP + H(+)</text>
        <dbReference type="Rhea" id="RHEA:46608"/>
        <dbReference type="Rhea" id="RHEA-COMP:11060"/>
        <dbReference type="Rhea" id="RHEA-COMP:11605"/>
        <dbReference type="ChEBI" id="CHEBI:15378"/>
        <dbReference type="ChEBI" id="CHEBI:30013"/>
        <dbReference type="ChEBI" id="CHEBI:30616"/>
        <dbReference type="ChEBI" id="CHEBI:61977"/>
        <dbReference type="ChEBI" id="CHEBI:456216"/>
        <dbReference type="EC" id="2.7.11.1"/>
    </reaction>
</comment>
<dbReference type="SMART" id="SM00108">
    <property type="entry name" value="B_lectin"/>
    <property type="match status" value="1"/>
</dbReference>
<protein>
    <recommendedName>
        <fullName evidence="2">non-specific serine/threonine protein kinase</fullName>
        <ecNumber evidence="2">2.7.11.1</ecNumber>
    </recommendedName>
</protein>
<dbReference type="InterPro" id="IPR003609">
    <property type="entry name" value="Pan_app"/>
</dbReference>
<evidence type="ECO:0000259" key="10">
    <source>
        <dbReference type="PROSITE" id="PS50026"/>
    </source>
</evidence>
<evidence type="ECO:0000256" key="5">
    <source>
        <dbReference type="ARBA" id="ARBA00023180"/>
    </source>
</evidence>
<comment type="function">
    <text evidence="1">Involved in sporophytic self-incompatibility system (the inability of flowering plants to achieve self-fertilization).</text>
</comment>
<evidence type="ECO:0000256" key="4">
    <source>
        <dbReference type="ARBA" id="ARBA00023157"/>
    </source>
</evidence>
<dbReference type="GO" id="GO:0048544">
    <property type="term" value="P:recognition of pollen"/>
    <property type="evidence" value="ECO:0007669"/>
    <property type="project" value="InterPro"/>
</dbReference>
<name>A0AA35YTN6_LACSI</name>
<gene>
    <name evidence="13" type="ORF">LSALG_LOCUS19605</name>
</gene>
<dbReference type="CDD" id="cd00028">
    <property type="entry name" value="B_lectin"/>
    <property type="match status" value="1"/>
</dbReference>
<evidence type="ECO:0000313" key="14">
    <source>
        <dbReference type="Proteomes" id="UP001177003"/>
    </source>
</evidence>
<dbReference type="CDD" id="cd00054">
    <property type="entry name" value="EGF_CA"/>
    <property type="match status" value="1"/>
</dbReference>
<feature type="domain" description="Bulb-type lectin" evidence="11">
    <location>
        <begin position="23"/>
        <end position="146"/>
    </location>
</feature>
<dbReference type="CDD" id="cd01098">
    <property type="entry name" value="PAN_AP_plant"/>
    <property type="match status" value="1"/>
</dbReference>
<proteinExistence type="predicted"/>
<feature type="domain" description="Apple" evidence="12">
    <location>
        <begin position="341"/>
        <end position="422"/>
    </location>
</feature>
<dbReference type="SUPFAM" id="SSF51110">
    <property type="entry name" value="alpha-D-mannose-specific plant lectins"/>
    <property type="match status" value="1"/>
</dbReference>
<dbReference type="InterPro" id="IPR000742">
    <property type="entry name" value="EGF"/>
</dbReference>
<feature type="domain" description="EGF-like" evidence="10">
    <location>
        <begin position="283"/>
        <end position="321"/>
    </location>
</feature>
<dbReference type="InterPro" id="IPR035446">
    <property type="entry name" value="SLSG/EP1"/>
</dbReference>
<accession>A0AA35YTN6</accession>
<evidence type="ECO:0000259" key="12">
    <source>
        <dbReference type="PROSITE" id="PS50948"/>
    </source>
</evidence>
<dbReference type="PROSITE" id="PS50948">
    <property type="entry name" value="PAN"/>
    <property type="match status" value="1"/>
</dbReference>
<dbReference type="EMBL" id="OX465080">
    <property type="protein sequence ID" value="CAI9279828.1"/>
    <property type="molecule type" value="Genomic_DNA"/>
</dbReference>
<feature type="chain" id="PRO_5041419260" description="non-specific serine/threonine protein kinase" evidence="9">
    <location>
        <begin position="23"/>
        <end position="439"/>
    </location>
</feature>
<dbReference type="EC" id="2.7.11.1" evidence="2"/>
<dbReference type="PANTHER" id="PTHR32444:SF63">
    <property type="entry name" value="G-TYPE LECTIN S-RECEPTOR-LIKE SERINE_THREONINE-PROTEIN KINASE RKS1"/>
    <property type="match status" value="1"/>
</dbReference>
<dbReference type="FunFam" id="2.90.10.10:FF:000005">
    <property type="entry name" value="G-type lectin S-receptor-like serine/threonine-protein kinase"/>
    <property type="match status" value="1"/>
</dbReference>
<evidence type="ECO:0000256" key="9">
    <source>
        <dbReference type="SAM" id="SignalP"/>
    </source>
</evidence>
<dbReference type="InterPro" id="IPR001480">
    <property type="entry name" value="Bulb-type_lectin_dom"/>
</dbReference>
<feature type="signal peptide" evidence="9">
    <location>
        <begin position="1"/>
        <end position="22"/>
    </location>
</feature>
<keyword evidence="3 9" id="KW-0732">Signal</keyword>
<sequence length="439" mass="48878">MYQAKSILQSLLMILFFRLSISTDSITLTQPLKDGDVLVSNGERFALGFFSPRNSSNRYVGIWYNKVSEKTIVWVANRDHPITNTTGILSLDETGNLVLRESTQPSVFWSTNVSGVENNDVSAQLLDSGNLVLFQGQNRRVYSWQSFDHPSNTILPGLKFGIDKKTGMNRMASSWKSNGNPGIGEYSFKIETIGSTQLLLYKGTTAVWRGGSWTGHGWSGVPEMTQNYLFNVTYTDNNDEVALVYLIRNSSIFSRLVLNESGKVERSTWHDADRRWIVFWSAPKDECDGYSHCGPFGLCDPYKSGTFECDCLPGYEPRSPQDWYLRDASGGCKRKVGTEVCKEGEGFVELARVKVPDTSTARVNMSLGLEACKGLCLRNCTCMGYAVADISGGGRGCVTWYGEMIDTRTYSDGGQSFFIRVDAEELGTPLIHSLMLFNI</sequence>
<keyword evidence="4" id="KW-1015">Disulfide bond</keyword>
<dbReference type="Proteomes" id="UP001177003">
    <property type="component" value="Chromosome 4"/>
</dbReference>
<evidence type="ECO:0000256" key="1">
    <source>
        <dbReference type="ARBA" id="ARBA00003061"/>
    </source>
</evidence>
<dbReference type="Gene3D" id="2.90.10.10">
    <property type="entry name" value="Bulb-type lectin domain"/>
    <property type="match status" value="1"/>
</dbReference>
<evidence type="ECO:0000256" key="3">
    <source>
        <dbReference type="ARBA" id="ARBA00022729"/>
    </source>
</evidence>
<dbReference type="PANTHER" id="PTHR32444">
    <property type="entry name" value="BULB-TYPE LECTIN DOMAIN-CONTAINING PROTEIN"/>
    <property type="match status" value="1"/>
</dbReference>
<comment type="caution">
    <text evidence="8">Lacks conserved residue(s) required for the propagation of feature annotation.</text>
</comment>